<dbReference type="SUPFAM" id="SSF48208">
    <property type="entry name" value="Six-hairpin glycosidases"/>
    <property type="match status" value="1"/>
</dbReference>
<dbReference type="InterPro" id="IPR016518">
    <property type="entry name" value="Alpha-L-fucosidase"/>
</dbReference>
<dbReference type="InParanoid" id="A0A0C3C3N1"/>
<organism evidence="3 4">
    <name type="scientific">Oidiodendron maius (strain Zn)</name>
    <dbReference type="NCBI Taxonomy" id="913774"/>
    <lineage>
        <taxon>Eukaryota</taxon>
        <taxon>Fungi</taxon>
        <taxon>Dikarya</taxon>
        <taxon>Ascomycota</taxon>
        <taxon>Pezizomycotina</taxon>
        <taxon>Leotiomycetes</taxon>
        <taxon>Leotiomycetes incertae sedis</taxon>
        <taxon>Myxotrichaceae</taxon>
        <taxon>Oidiodendron</taxon>
    </lineage>
</organism>
<sequence>MLLVLDLTVAKSIWSDTPGDYGNFLYTGLPLGNGRLGAMPVGSLNKDVINLNVDSLWSGGPFGATNYTGGNPTMQVSDALLDIREWIFQYGTGNVTALYGSADDYGSYQTLGNLTVDLNLGANPSISSYNMSLDLETALYTSQWITNNVLYVREAFCSYPDQVCVYHVTSNASLPLVTIGLQNLLNSPLPIVTCQDNSINMYGLTQESIGMVFNGRATVVVPGDENSPDFCSASGAEVVIPAGKQEVFVVVASGTNYDPSKGNKDSNFSFKGEDPYPSVLKTAMSAAAKSYTQLRESHISDFSSIFNRFSLTLPDNQNSSTKPTAELIYNYNDTIGDPYIENLLFDYGRYLFISSSRPGSLPPSLQGRWTQQIDTPWGSDYHVDVNLEMNHWFVEQVDLGDLTEPLWSYMIETWIPRGSEAALLLYGSSQGWVVHDEINIFGYSGMKSDATWANYPVAGGWMAEVVWDHFDYSQDTEWFQSTGYPFLKSVALFWLTQLQEDEYFHDGTLVVNPCNSPEHGPTTFGCTHYQQLIRELFEHILRGWVVSEDEDADFKSQVEEVLLKLDDGVHVGSWGQIQEWKLDIDVENDTHRHLSNLVGFYPGFAISGIFQYNQTVSDAVTTTLYSRGPGIIDSACWARLNNTDEAYYELKLAILENFVGNGLDMLGGRQEPPFQVDANFGFPAHVLAMLIRDLDRANGDSRLQPVLLGPAILPAWGGGSVQGLKLRAGGLVSFE</sequence>
<dbReference type="InterPro" id="IPR008928">
    <property type="entry name" value="6-hairpin_glycosidase_sf"/>
</dbReference>
<dbReference type="PANTHER" id="PTHR31084:SF3">
    <property type="entry name" value="ALPHA-FUCOSIDASE A"/>
    <property type="match status" value="1"/>
</dbReference>
<reference evidence="4" key="2">
    <citation type="submission" date="2015-01" db="EMBL/GenBank/DDBJ databases">
        <title>Evolutionary Origins and Diversification of the Mycorrhizal Mutualists.</title>
        <authorList>
            <consortium name="DOE Joint Genome Institute"/>
            <consortium name="Mycorrhizal Genomics Consortium"/>
            <person name="Kohler A."/>
            <person name="Kuo A."/>
            <person name="Nagy L.G."/>
            <person name="Floudas D."/>
            <person name="Copeland A."/>
            <person name="Barry K.W."/>
            <person name="Cichocki N."/>
            <person name="Veneault-Fourrey C."/>
            <person name="LaButti K."/>
            <person name="Lindquist E.A."/>
            <person name="Lipzen A."/>
            <person name="Lundell T."/>
            <person name="Morin E."/>
            <person name="Murat C."/>
            <person name="Riley R."/>
            <person name="Ohm R."/>
            <person name="Sun H."/>
            <person name="Tunlid A."/>
            <person name="Henrissat B."/>
            <person name="Grigoriev I.V."/>
            <person name="Hibbett D.S."/>
            <person name="Martin F."/>
        </authorList>
    </citation>
    <scope>NUCLEOTIDE SEQUENCE [LARGE SCALE GENOMIC DNA]</scope>
    <source>
        <strain evidence="4">Zn</strain>
    </source>
</reference>
<dbReference type="AlphaFoldDB" id="A0A0C3C3N1"/>
<accession>A0A0C3C3N1</accession>
<dbReference type="OrthoDB" id="2848340at2759"/>
<protein>
    <submittedName>
        <fullName evidence="3">Glycoside hydrolase family 95 protein</fullName>
    </submittedName>
</protein>
<dbReference type="Proteomes" id="UP000054321">
    <property type="component" value="Unassembled WGS sequence"/>
</dbReference>
<evidence type="ECO:0000259" key="1">
    <source>
        <dbReference type="Pfam" id="PF14498"/>
    </source>
</evidence>
<reference evidence="3 4" key="1">
    <citation type="submission" date="2014-04" db="EMBL/GenBank/DDBJ databases">
        <authorList>
            <consortium name="DOE Joint Genome Institute"/>
            <person name="Kuo A."/>
            <person name="Martino E."/>
            <person name="Perotto S."/>
            <person name="Kohler A."/>
            <person name="Nagy L.G."/>
            <person name="Floudas D."/>
            <person name="Copeland A."/>
            <person name="Barry K.W."/>
            <person name="Cichocki N."/>
            <person name="Veneault-Fourrey C."/>
            <person name="LaButti K."/>
            <person name="Lindquist E.A."/>
            <person name="Lipzen A."/>
            <person name="Lundell T."/>
            <person name="Morin E."/>
            <person name="Murat C."/>
            <person name="Sun H."/>
            <person name="Tunlid A."/>
            <person name="Henrissat B."/>
            <person name="Grigoriev I.V."/>
            <person name="Hibbett D.S."/>
            <person name="Martin F."/>
            <person name="Nordberg H.P."/>
            <person name="Cantor M.N."/>
            <person name="Hua S.X."/>
        </authorList>
    </citation>
    <scope>NUCLEOTIDE SEQUENCE [LARGE SCALE GENOMIC DNA]</scope>
    <source>
        <strain evidence="3 4">Zn</strain>
    </source>
</reference>
<evidence type="ECO:0000313" key="4">
    <source>
        <dbReference type="Proteomes" id="UP000054321"/>
    </source>
</evidence>
<dbReference type="GO" id="GO:0004560">
    <property type="term" value="F:alpha-L-fucosidase activity"/>
    <property type="evidence" value="ECO:0007669"/>
    <property type="project" value="InterPro"/>
</dbReference>
<dbReference type="InterPro" id="IPR054363">
    <property type="entry name" value="GH95_cat"/>
</dbReference>
<dbReference type="Pfam" id="PF22124">
    <property type="entry name" value="Glyco_hydro_95_cat"/>
    <property type="match status" value="1"/>
</dbReference>
<dbReference type="Gene3D" id="1.50.10.10">
    <property type="match status" value="1"/>
</dbReference>
<gene>
    <name evidence="3" type="ORF">OIDMADRAFT_46273</name>
</gene>
<keyword evidence="4" id="KW-1185">Reference proteome</keyword>
<name>A0A0C3C3N1_OIDMZ</name>
<dbReference type="GO" id="GO:0005975">
    <property type="term" value="P:carbohydrate metabolic process"/>
    <property type="evidence" value="ECO:0007669"/>
    <property type="project" value="InterPro"/>
</dbReference>
<dbReference type="PANTHER" id="PTHR31084">
    <property type="entry name" value="ALPHA-L-FUCOSIDASE 2"/>
    <property type="match status" value="1"/>
</dbReference>
<feature type="domain" description="Glycosyl hydrolase family 95 N-terminal" evidence="1">
    <location>
        <begin position="13"/>
        <end position="259"/>
    </location>
</feature>
<feature type="domain" description="Glycosyl hydrolase family 95 catalytic" evidence="2">
    <location>
        <begin position="290"/>
        <end position="690"/>
    </location>
</feature>
<evidence type="ECO:0000259" key="2">
    <source>
        <dbReference type="Pfam" id="PF22124"/>
    </source>
</evidence>
<dbReference type="InterPro" id="IPR027414">
    <property type="entry name" value="GH95_N_dom"/>
</dbReference>
<evidence type="ECO:0000313" key="3">
    <source>
        <dbReference type="EMBL" id="KIM93498.1"/>
    </source>
</evidence>
<proteinExistence type="predicted"/>
<dbReference type="InterPro" id="IPR012341">
    <property type="entry name" value="6hp_glycosidase-like_sf"/>
</dbReference>
<dbReference type="PIRSF" id="PIRSF007663">
    <property type="entry name" value="UCP007663"/>
    <property type="match status" value="1"/>
</dbReference>
<keyword evidence="3" id="KW-0378">Hydrolase</keyword>
<dbReference type="HOGENOM" id="CLU_004617_2_2_1"/>
<dbReference type="EMBL" id="KN832895">
    <property type="protein sequence ID" value="KIM93498.1"/>
    <property type="molecule type" value="Genomic_DNA"/>
</dbReference>
<dbReference type="Pfam" id="PF14498">
    <property type="entry name" value="Glyco_hyd_65N_2"/>
    <property type="match status" value="1"/>
</dbReference>